<dbReference type="Proteomes" id="UP001054902">
    <property type="component" value="Unassembled WGS sequence"/>
</dbReference>
<dbReference type="InterPro" id="IPR000232">
    <property type="entry name" value="HSF_DNA-bd"/>
</dbReference>
<feature type="compositionally biased region" description="Low complexity" evidence="5">
    <location>
        <begin position="58"/>
        <end position="75"/>
    </location>
</feature>
<evidence type="ECO:0000313" key="7">
    <source>
        <dbReference type="EMBL" id="GFH52536.1"/>
    </source>
</evidence>
<reference evidence="7 8" key="1">
    <citation type="journal article" date="2021" name="Sci. Rep.">
        <title>The genome of the diatom Chaetoceros tenuissimus carries an ancient integrated fragment of an extant virus.</title>
        <authorList>
            <person name="Hongo Y."/>
            <person name="Kimura K."/>
            <person name="Takaki Y."/>
            <person name="Yoshida Y."/>
            <person name="Baba S."/>
            <person name="Kobayashi G."/>
            <person name="Nagasaki K."/>
            <person name="Hano T."/>
            <person name="Tomaru Y."/>
        </authorList>
    </citation>
    <scope>NUCLEOTIDE SEQUENCE [LARGE SCALE GENOMIC DNA]</scope>
    <source>
        <strain evidence="7 8">NIES-3715</strain>
    </source>
</reference>
<organism evidence="7 8">
    <name type="scientific">Chaetoceros tenuissimus</name>
    <dbReference type="NCBI Taxonomy" id="426638"/>
    <lineage>
        <taxon>Eukaryota</taxon>
        <taxon>Sar</taxon>
        <taxon>Stramenopiles</taxon>
        <taxon>Ochrophyta</taxon>
        <taxon>Bacillariophyta</taxon>
        <taxon>Coscinodiscophyceae</taxon>
        <taxon>Chaetocerotophycidae</taxon>
        <taxon>Chaetocerotales</taxon>
        <taxon>Chaetocerotaceae</taxon>
        <taxon>Chaetoceros</taxon>
    </lineage>
</organism>
<keyword evidence="8" id="KW-1185">Reference proteome</keyword>
<dbReference type="GO" id="GO:0043565">
    <property type="term" value="F:sequence-specific DNA binding"/>
    <property type="evidence" value="ECO:0007669"/>
    <property type="project" value="InterPro"/>
</dbReference>
<evidence type="ECO:0000256" key="2">
    <source>
        <dbReference type="ARBA" id="ARBA00023125"/>
    </source>
</evidence>
<evidence type="ECO:0000256" key="5">
    <source>
        <dbReference type="SAM" id="MobiDB-lite"/>
    </source>
</evidence>
<comment type="caution">
    <text evidence="7">The sequence shown here is derived from an EMBL/GenBank/DDBJ whole genome shotgun (WGS) entry which is preliminary data.</text>
</comment>
<name>A0AAD3CWN3_9STRA</name>
<dbReference type="PANTHER" id="PTHR10015:SF206">
    <property type="entry name" value="HSF-TYPE DNA-BINDING DOMAIN-CONTAINING PROTEIN"/>
    <property type="match status" value="1"/>
</dbReference>
<feature type="domain" description="HSF-type DNA-binding" evidence="6">
    <location>
        <begin position="165"/>
        <end position="274"/>
    </location>
</feature>
<dbReference type="AlphaFoldDB" id="A0AAD3CWN3"/>
<dbReference type="PANTHER" id="PTHR10015">
    <property type="entry name" value="HEAT SHOCK TRANSCRIPTION FACTOR"/>
    <property type="match status" value="1"/>
</dbReference>
<dbReference type="SMART" id="SM00415">
    <property type="entry name" value="HSF"/>
    <property type="match status" value="1"/>
</dbReference>
<dbReference type="GO" id="GO:0003700">
    <property type="term" value="F:DNA-binding transcription factor activity"/>
    <property type="evidence" value="ECO:0007669"/>
    <property type="project" value="InterPro"/>
</dbReference>
<dbReference type="Pfam" id="PF00447">
    <property type="entry name" value="HSF_DNA-bind"/>
    <property type="match status" value="1"/>
</dbReference>
<feature type="compositionally biased region" description="Low complexity" evidence="5">
    <location>
        <begin position="95"/>
        <end position="126"/>
    </location>
</feature>
<evidence type="ECO:0000256" key="3">
    <source>
        <dbReference type="ARBA" id="ARBA00023242"/>
    </source>
</evidence>
<feature type="region of interest" description="Disordered" evidence="5">
    <location>
        <begin position="1"/>
        <end position="23"/>
    </location>
</feature>
<evidence type="ECO:0000256" key="4">
    <source>
        <dbReference type="RuleBase" id="RU004020"/>
    </source>
</evidence>
<gene>
    <name evidence="7" type="ORF">CTEN210_09012</name>
</gene>
<evidence type="ECO:0000313" key="8">
    <source>
        <dbReference type="Proteomes" id="UP001054902"/>
    </source>
</evidence>
<accession>A0AAD3CWN3</accession>
<dbReference type="GO" id="GO:0005634">
    <property type="term" value="C:nucleus"/>
    <property type="evidence" value="ECO:0007669"/>
    <property type="project" value="UniProtKB-SubCell"/>
</dbReference>
<dbReference type="EMBL" id="BLLK01000045">
    <property type="protein sequence ID" value="GFH52536.1"/>
    <property type="molecule type" value="Genomic_DNA"/>
</dbReference>
<comment type="subcellular location">
    <subcellularLocation>
        <location evidence="1">Nucleus</location>
    </subcellularLocation>
</comment>
<feature type="region of interest" description="Disordered" evidence="5">
    <location>
        <begin position="39"/>
        <end position="126"/>
    </location>
</feature>
<dbReference type="SUPFAM" id="SSF46785">
    <property type="entry name" value="Winged helix' DNA-binding domain"/>
    <property type="match status" value="1"/>
</dbReference>
<dbReference type="Gene3D" id="1.10.10.10">
    <property type="entry name" value="Winged helix-like DNA-binding domain superfamily/Winged helix DNA-binding domain"/>
    <property type="match status" value="1"/>
</dbReference>
<feature type="compositionally biased region" description="Basic and acidic residues" evidence="5">
    <location>
        <begin position="7"/>
        <end position="18"/>
    </location>
</feature>
<feature type="region of interest" description="Disordered" evidence="5">
    <location>
        <begin position="481"/>
        <end position="511"/>
    </location>
</feature>
<comment type="similarity">
    <text evidence="4">Belongs to the HSF family.</text>
</comment>
<sequence length="511" mass="55661">MSKRKESKTMEGKDENQHLDSVATQHGIISLSTLSNLPSDYFQEANGGTATAEQEPGSASTSSSSTKHQITSSLSRGNSSDKRRKLSAKVSLYESSGSTGSGTSKASSIGSSSTASSVGSGSSAIGSSSIDFATTTPSSEDSCTRFIDYSDANEAEFGMHSNTSGSLSFPAKLYRMLEQIEKNEGAICQNLQDVKYIISWQPHGRCFKVHDIKAFENEVLPHFFPQQRKYASFRRQLSIYGFKRLLKTGSDQNGYYHEMFLRGKSYLCRLIPRVVKKQNAFDNSNLQDEPDFLKMKPMPPLLGTRVNSSSMQATFSETSSLGMMQADQERRPVPKASILDSLLNANHQSQELLLNLLASSQSSNGGVADTTVQEFLKAAMGKQQNQLGLANNPQHFNLPSLQVPQNVNLTNNMNGMNNGFSPLALTQNNLNMMNNINNMASLQMQAGDMTSSRRLSDTLLNQALAGYGSILQQSNANFENNSLSMLDSSSSGNQNSSNTRGNGRNDTCYEA</sequence>
<dbReference type="FunFam" id="1.10.10.10:FF:000479">
    <property type="entry name" value="Predicted protein"/>
    <property type="match status" value="1"/>
</dbReference>
<proteinExistence type="inferred from homology"/>
<dbReference type="InterPro" id="IPR036390">
    <property type="entry name" value="WH_DNA-bd_sf"/>
</dbReference>
<evidence type="ECO:0000259" key="6">
    <source>
        <dbReference type="SMART" id="SM00415"/>
    </source>
</evidence>
<keyword evidence="3" id="KW-0539">Nucleus</keyword>
<dbReference type="InterPro" id="IPR036388">
    <property type="entry name" value="WH-like_DNA-bd_sf"/>
</dbReference>
<protein>
    <recommendedName>
        <fullName evidence="6">HSF-type DNA-binding domain-containing protein</fullName>
    </recommendedName>
</protein>
<evidence type="ECO:0000256" key="1">
    <source>
        <dbReference type="ARBA" id="ARBA00004123"/>
    </source>
</evidence>
<keyword evidence="2" id="KW-0238">DNA-binding</keyword>